<dbReference type="AlphaFoldDB" id="A0AAD8JKD8"/>
<evidence type="ECO:0000313" key="11">
    <source>
        <dbReference type="Proteomes" id="UP001229421"/>
    </source>
</evidence>
<dbReference type="InterPro" id="IPR035921">
    <property type="entry name" value="F/V-ATP_Csub_sf"/>
</dbReference>
<evidence type="ECO:0000313" key="10">
    <source>
        <dbReference type="EMBL" id="KAK1406014.1"/>
    </source>
</evidence>
<dbReference type="PANTHER" id="PTHR10031:SF0">
    <property type="entry name" value="ATPASE PROTEIN 9"/>
    <property type="match status" value="1"/>
</dbReference>
<comment type="similarity">
    <text evidence="3 8">Belongs to the ATPase C chain family.</text>
</comment>
<gene>
    <name evidence="10" type="ORF">QVD17_42325</name>
</gene>
<evidence type="ECO:0000256" key="2">
    <source>
        <dbReference type="ARBA" id="ARBA00004141"/>
    </source>
</evidence>
<comment type="subunit">
    <text evidence="4">F-type ATPases have 2 components, CF(1) - the catalytic core - and CF(0) - the membrane proton channel. CF(1) has five subunits: alpha(3), beta(3), gamma(1), delta(1), epsilon(1). CF(0) has three main subunits: a, b and c.</text>
</comment>
<dbReference type="InterPro" id="IPR038662">
    <property type="entry name" value="ATP_synth_F0_csu_sf"/>
</dbReference>
<dbReference type="GO" id="GO:0045259">
    <property type="term" value="C:proton-transporting ATP synthase complex"/>
    <property type="evidence" value="ECO:0007669"/>
    <property type="project" value="InterPro"/>
</dbReference>
<comment type="caution">
    <text evidence="8">Lacks conserved residue(s) required for the propagation of feature annotation.</text>
</comment>
<keyword evidence="7 8" id="KW-0472">Membrane</keyword>
<name>A0AAD8JKD8_TARER</name>
<keyword evidence="8" id="KW-0406">Ion transport</keyword>
<keyword evidence="11" id="KW-1185">Reference proteome</keyword>
<keyword evidence="5 8" id="KW-0812">Transmembrane</keyword>
<keyword evidence="8" id="KW-0813">Transport</keyword>
<dbReference type="PANTHER" id="PTHR10031">
    <property type="entry name" value="ATP SYNTHASE LIPID-BINDING PROTEIN, MITOCHONDRIAL"/>
    <property type="match status" value="1"/>
</dbReference>
<evidence type="ECO:0000256" key="6">
    <source>
        <dbReference type="ARBA" id="ARBA00022989"/>
    </source>
</evidence>
<organism evidence="10 11">
    <name type="scientific">Tagetes erecta</name>
    <name type="common">African marigold</name>
    <dbReference type="NCBI Taxonomy" id="13708"/>
    <lineage>
        <taxon>Eukaryota</taxon>
        <taxon>Viridiplantae</taxon>
        <taxon>Streptophyta</taxon>
        <taxon>Embryophyta</taxon>
        <taxon>Tracheophyta</taxon>
        <taxon>Spermatophyta</taxon>
        <taxon>Magnoliopsida</taxon>
        <taxon>eudicotyledons</taxon>
        <taxon>Gunneridae</taxon>
        <taxon>Pentapetalae</taxon>
        <taxon>asterids</taxon>
        <taxon>campanulids</taxon>
        <taxon>Asterales</taxon>
        <taxon>Asteraceae</taxon>
        <taxon>Asteroideae</taxon>
        <taxon>Heliantheae alliance</taxon>
        <taxon>Tageteae</taxon>
        <taxon>Tagetes</taxon>
    </lineage>
</organism>
<dbReference type="EMBL" id="JAUHHV010000015">
    <property type="protein sequence ID" value="KAK1406014.1"/>
    <property type="molecule type" value="Genomic_DNA"/>
</dbReference>
<evidence type="ECO:0000256" key="7">
    <source>
        <dbReference type="ARBA" id="ARBA00023136"/>
    </source>
</evidence>
<dbReference type="Proteomes" id="UP001229421">
    <property type="component" value="Unassembled WGS sequence"/>
</dbReference>
<accession>A0AAD8JKD8</accession>
<dbReference type="GO" id="GO:0033177">
    <property type="term" value="C:proton-transporting two-sector ATPase complex, proton-transporting domain"/>
    <property type="evidence" value="ECO:0007669"/>
    <property type="project" value="InterPro"/>
</dbReference>
<evidence type="ECO:0000259" key="9">
    <source>
        <dbReference type="Pfam" id="PF00137"/>
    </source>
</evidence>
<feature type="transmembrane region" description="Helical" evidence="8">
    <location>
        <begin position="35"/>
        <end position="56"/>
    </location>
</feature>
<dbReference type="GO" id="GO:0008289">
    <property type="term" value="F:lipid binding"/>
    <property type="evidence" value="ECO:0007669"/>
    <property type="project" value="UniProtKB-KW"/>
</dbReference>
<dbReference type="SUPFAM" id="SSF81333">
    <property type="entry name" value="F1F0 ATP synthase subunit C"/>
    <property type="match status" value="1"/>
</dbReference>
<dbReference type="GO" id="GO:0015986">
    <property type="term" value="P:proton motive force-driven ATP synthesis"/>
    <property type="evidence" value="ECO:0007669"/>
    <property type="project" value="InterPro"/>
</dbReference>
<comment type="subcellular location">
    <subcellularLocation>
        <location evidence="2">Membrane</location>
        <topology evidence="2">Multi-pass membrane protein</topology>
    </subcellularLocation>
</comment>
<evidence type="ECO:0000256" key="3">
    <source>
        <dbReference type="ARBA" id="ARBA00006704"/>
    </source>
</evidence>
<reference evidence="10" key="1">
    <citation type="journal article" date="2023" name="bioRxiv">
        <title>Improved chromosome-level genome assembly for marigold (Tagetes erecta).</title>
        <authorList>
            <person name="Jiang F."/>
            <person name="Yuan L."/>
            <person name="Wang S."/>
            <person name="Wang H."/>
            <person name="Xu D."/>
            <person name="Wang A."/>
            <person name="Fan W."/>
        </authorList>
    </citation>
    <scope>NUCLEOTIDE SEQUENCE</scope>
    <source>
        <strain evidence="10">WSJ</strain>
        <tissue evidence="10">Leaf</tissue>
    </source>
</reference>
<dbReference type="InterPro" id="IPR000454">
    <property type="entry name" value="ATP_synth_F0_csu"/>
</dbReference>
<sequence>MLTITDPTTTAPAEAIVAAETEMKTFKDVMEGLKVIGAGTATIALAGAAVGIGKIFSSLIHSVARSPNWILNFLVFRLCSHGSHCLVCSYDGLSDLIRILRFATVSSLPPKASEVTAFSSGTAAVDDLAGADLHSLSFFEPFGMYCPLTIDRIQQTRNKIPHCC</sequence>
<keyword evidence="8" id="KW-0446">Lipid-binding</keyword>
<comment type="caution">
    <text evidence="10">The sequence shown here is derived from an EMBL/GenBank/DDBJ whole genome shotgun (WGS) entry which is preliminary data.</text>
</comment>
<protein>
    <recommendedName>
        <fullName evidence="9">V-ATPase proteolipid subunit C-like domain-containing protein</fullName>
    </recommendedName>
</protein>
<dbReference type="CDD" id="cd18182">
    <property type="entry name" value="ATP-synt_Fo_c_ATP5G3"/>
    <property type="match status" value="1"/>
</dbReference>
<evidence type="ECO:0000256" key="4">
    <source>
        <dbReference type="ARBA" id="ARBA00011648"/>
    </source>
</evidence>
<dbReference type="InterPro" id="IPR002379">
    <property type="entry name" value="ATPase_proteolipid_c-like_dom"/>
</dbReference>
<keyword evidence="6 8" id="KW-1133">Transmembrane helix</keyword>
<dbReference type="PRINTS" id="PR00124">
    <property type="entry name" value="ATPASEC"/>
</dbReference>
<dbReference type="GO" id="GO:0015078">
    <property type="term" value="F:proton transmembrane transporter activity"/>
    <property type="evidence" value="ECO:0007669"/>
    <property type="project" value="InterPro"/>
</dbReference>
<proteinExistence type="inferred from homology"/>
<evidence type="ECO:0000256" key="8">
    <source>
        <dbReference type="RuleBase" id="RU004221"/>
    </source>
</evidence>
<feature type="domain" description="V-ATPase proteolipid subunit C-like" evidence="9">
    <location>
        <begin position="36"/>
        <end position="75"/>
    </location>
</feature>
<dbReference type="Pfam" id="PF00137">
    <property type="entry name" value="ATP-synt_C"/>
    <property type="match status" value="1"/>
</dbReference>
<comment type="function">
    <text evidence="1">This protein is one of the chains of the nonenzymatic membrane component (F0) of mitochondrial ATPase.</text>
</comment>
<evidence type="ECO:0000256" key="1">
    <source>
        <dbReference type="ARBA" id="ARBA00002351"/>
    </source>
</evidence>
<keyword evidence="8" id="KW-0375">Hydrogen ion transport</keyword>
<evidence type="ECO:0000256" key="5">
    <source>
        <dbReference type="ARBA" id="ARBA00022692"/>
    </source>
</evidence>
<dbReference type="Gene3D" id="1.20.20.10">
    <property type="entry name" value="F1F0 ATP synthase subunit C"/>
    <property type="match status" value="1"/>
</dbReference>